<keyword evidence="3 4" id="KW-0413">Isomerase</keyword>
<dbReference type="AlphaFoldDB" id="A0A9Q9CCR8"/>
<evidence type="ECO:0000313" key="7">
    <source>
        <dbReference type="Proteomes" id="UP001059546"/>
    </source>
</evidence>
<evidence type="ECO:0000256" key="4">
    <source>
        <dbReference type="RuleBase" id="RU363019"/>
    </source>
</evidence>
<dbReference type="PROSITE" id="PS50072">
    <property type="entry name" value="CSA_PPIASE_2"/>
    <property type="match status" value="1"/>
</dbReference>
<dbReference type="FunFam" id="2.40.100.10:FF:000025">
    <property type="entry name" value="Peptidyl-prolyl cis-trans isomerase CYP19-2"/>
    <property type="match status" value="1"/>
</dbReference>
<keyword evidence="2 4" id="KW-0697">Rotamase</keyword>
<feature type="signal peptide" evidence="4">
    <location>
        <begin position="1"/>
        <end position="20"/>
    </location>
</feature>
<dbReference type="GO" id="GO:0006457">
    <property type="term" value="P:protein folding"/>
    <property type="evidence" value="ECO:0007669"/>
    <property type="project" value="InterPro"/>
</dbReference>
<evidence type="ECO:0000256" key="1">
    <source>
        <dbReference type="ARBA" id="ARBA00000971"/>
    </source>
</evidence>
<comment type="catalytic activity">
    <reaction evidence="1 4">
        <text>[protein]-peptidylproline (omega=180) = [protein]-peptidylproline (omega=0)</text>
        <dbReference type="Rhea" id="RHEA:16237"/>
        <dbReference type="Rhea" id="RHEA-COMP:10747"/>
        <dbReference type="Rhea" id="RHEA-COMP:10748"/>
        <dbReference type="ChEBI" id="CHEBI:83833"/>
        <dbReference type="ChEBI" id="CHEBI:83834"/>
        <dbReference type="EC" id="5.2.1.8"/>
    </reaction>
</comment>
<proteinExistence type="inferred from homology"/>
<keyword evidence="4" id="KW-0732">Signal</keyword>
<dbReference type="InterPro" id="IPR002130">
    <property type="entry name" value="Cyclophilin-type_PPIase_dom"/>
</dbReference>
<protein>
    <recommendedName>
        <fullName evidence="4">Peptidyl-prolyl cis-trans isomerase</fullName>
        <shortName evidence="4">PPIase</shortName>
        <ecNumber evidence="4">5.2.1.8</ecNumber>
    </recommendedName>
</protein>
<evidence type="ECO:0000256" key="2">
    <source>
        <dbReference type="ARBA" id="ARBA00023110"/>
    </source>
</evidence>
<dbReference type="GO" id="GO:0016018">
    <property type="term" value="F:cyclosporin A binding"/>
    <property type="evidence" value="ECO:0007669"/>
    <property type="project" value="TreeGrafter"/>
</dbReference>
<dbReference type="PROSITE" id="PS00170">
    <property type="entry name" value="CSA_PPIASE_1"/>
    <property type="match status" value="1"/>
</dbReference>
<dbReference type="GO" id="GO:0003755">
    <property type="term" value="F:peptidyl-prolyl cis-trans isomerase activity"/>
    <property type="evidence" value="ECO:0007669"/>
    <property type="project" value="UniProtKB-UniRule"/>
</dbReference>
<dbReference type="EMBL" id="CP075153">
    <property type="protein sequence ID" value="UTX43473.1"/>
    <property type="molecule type" value="Genomic_DNA"/>
</dbReference>
<comment type="similarity">
    <text evidence="4">Belongs to the cyclophilin-type PPIase family.</text>
</comment>
<dbReference type="SUPFAM" id="SSF50891">
    <property type="entry name" value="Cyclophilin-like"/>
    <property type="match status" value="1"/>
</dbReference>
<dbReference type="GO" id="GO:0005737">
    <property type="term" value="C:cytoplasm"/>
    <property type="evidence" value="ECO:0007669"/>
    <property type="project" value="TreeGrafter"/>
</dbReference>
<comment type="function">
    <text evidence="4">PPIases accelerate the folding of proteins. It catalyzes the cis-trans isomerization of proline imidic peptide bonds in oligopeptides.</text>
</comment>
<dbReference type="InterPro" id="IPR020892">
    <property type="entry name" value="Cyclophilin-type_PPIase_CS"/>
</dbReference>
<evidence type="ECO:0000256" key="3">
    <source>
        <dbReference type="ARBA" id="ARBA00023235"/>
    </source>
</evidence>
<feature type="domain" description="PPIase cyclophilin-type" evidence="5">
    <location>
        <begin position="27"/>
        <end position="168"/>
    </location>
</feature>
<evidence type="ECO:0000259" key="5">
    <source>
        <dbReference type="PROSITE" id="PS50072"/>
    </source>
</evidence>
<dbReference type="PRINTS" id="PR00153">
    <property type="entry name" value="CSAPPISMRASE"/>
</dbReference>
<accession>A0A9Q9CCR8</accession>
<dbReference type="PANTHER" id="PTHR11071">
    <property type="entry name" value="PEPTIDYL-PROLYL CIS-TRANS ISOMERASE"/>
    <property type="match status" value="1"/>
</dbReference>
<dbReference type="Proteomes" id="UP001059546">
    <property type="component" value="Chromosome VII"/>
</dbReference>
<dbReference type="PANTHER" id="PTHR11071:SF561">
    <property type="entry name" value="PEPTIDYL-PROLYL CIS-TRANS ISOMERASE D-RELATED"/>
    <property type="match status" value="1"/>
</dbReference>
<organism evidence="6 7">
    <name type="scientific">Encephalitozoon hellem</name>
    <name type="common">Microsporidian parasite</name>
    <dbReference type="NCBI Taxonomy" id="27973"/>
    <lineage>
        <taxon>Eukaryota</taxon>
        <taxon>Fungi</taxon>
        <taxon>Fungi incertae sedis</taxon>
        <taxon>Microsporidia</taxon>
        <taxon>Unikaryonidae</taxon>
        <taxon>Encephalitozoon</taxon>
    </lineage>
</organism>
<reference evidence="6" key="1">
    <citation type="submission" date="2022-10" db="EMBL/GenBank/DDBJ databases">
        <title>Encephalitozoon hellem ATCC 50604 Complete Genome.</title>
        <authorList>
            <person name="Mascarenhas dos Santos A.C."/>
            <person name="Julian A.T."/>
            <person name="Pombert J.-F."/>
        </authorList>
    </citation>
    <scope>NUCLEOTIDE SEQUENCE</scope>
    <source>
        <strain evidence="6">ATCC 50604</strain>
    </source>
</reference>
<dbReference type="InterPro" id="IPR029000">
    <property type="entry name" value="Cyclophilin-like_dom_sf"/>
</dbReference>
<gene>
    <name evidence="6" type="ORF">GPU96_07g12310</name>
</gene>
<sequence>MKGRSTLLLLLAAAISAFEAGTPYLDLEYVVNGEKRSGRVTFELYWDEAPRTARNFYELVRGTQINGELYKYENSEFHRIIPGFMMQGGDIVNGDGTGSISIYDGKLFEDEEFIRTHSSIGKLSMANRGPNTNGSQFFITFSPQPHLDRRHVVFGNVSQECIPLIESI</sequence>
<name>A0A9Q9CCR8_ENCHE</name>
<dbReference type="Gene3D" id="2.40.100.10">
    <property type="entry name" value="Cyclophilin-like"/>
    <property type="match status" value="1"/>
</dbReference>
<evidence type="ECO:0000313" key="6">
    <source>
        <dbReference type="EMBL" id="UTX43473.1"/>
    </source>
</evidence>
<dbReference type="EC" id="5.2.1.8" evidence="4"/>
<feature type="chain" id="PRO_5040532040" description="Peptidyl-prolyl cis-trans isomerase" evidence="4">
    <location>
        <begin position="21"/>
        <end position="168"/>
    </location>
</feature>
<dbReference type="Pfam" id="PF00160">
    <property type="entry name" value="Pro_isomerase"/>
    <property type="match status" value="1"/>
</dbReference>